<reference evidence="6" key="1">
    <citation type="journal article" date="2020" name="Stud. Mycol.">
        <title>101 Dothideomycetes genomes: a test case for predicting lifestyles and emergence of pathogens.</title>
        <authorList>
            <person name="Haridas S."/>
            <person name="Albert R."/>
            <person name="Binder M."/>
            <person name="Bloem J."/>
            <person name="Labutti K."/>
            <person name="Salamov A."/>
            <person name="Andreopoulos B."/>
            <person name="Baker S."/>
            <person name="Barry K."/>
            <person name="Bills G."/>
            <person name="Bluhm B."/>
            <person name="Cannon C."/>
            <person name="Castanera R."/>
            <person name="Culley D."/>
            <person name="Daum C."/>
            <person name="Ezra D."/>
            <person name="Gonzalez J."/>
            <person name="Henrissat B."/>
            <person name="Kuo A."/>
            <person name="Liang C."/>
            <person name="Lipzen A."/>
            <person name="Lutzoni F."/>
            <person name="Magnuson J."/>
            <person name="Mondo S."/>
            <person name="Nolan M."/>
            <person name="Ohm R."/>
            <person name="Pangilinan J."/>
            <person name="Park H.-J."/>
            <person name="Ramirez L."/>
            <person name="Alfaro M."/>
            <person name="Sun H."/>
            <person name="Tritt A."/>
            <person name="Yoshinaga Y."/>
            <person name="Zwiers L.-H."/>
            <person name="Turgeon B."/>
            <person name="Goodwin S."/>
            <person name="Spatafora J."/>
            <person name="Crous P."/>
            <person name="Grigoriev I."/>
        </authorList>
    </citation>
    <scope>NUCLEOTIDE SEQUENCE</scope>
    <source>
        <strain evidence="6">CBS 627.86</strain>
    </source>
</reference>
<keyword evidence="4 5" id="KW-0472">Membrane</keyword>
<evidence type="ECO:0000256" key="5">
    <source>
        <dbReference type="SAM" id="Phobius"/>
    </source>
</evidence>
<accession>A0A6A5YNF2</accession>
<dbReference type="InterPro" id="IPR007568">
    <property type="entry name" value="RTA1"/>
</dbReference>
<evidence type="ECO:0000256" key="3">
    <source>
        <dbReference type="ARBA" id="ARBA00022989"/>
    </source>
</evidence>
<keyword evidence="3 5" id="KW-1133">Transmembrane helix</keyword>
<gene>
    <name evidence="6" type="ORF">BDV96DRAFT_451904</name>
</gene>
<name>A0A6A5YNF2_9PLEO</name>
<dbReference type="EMBL" id="ML977352">
    <property type="protein sequence ID" value="KAF2107718.1"/>
    <property type="molecule type" value="Genomic_DNA"/>
</dbReference>
<organism evidence="6 7">
    <name type="scientific">Lophiotrema nucula</name>
    <dbReference type="NCBI Taxonomy" id="690887"/>
    <lineage>
        <taxon>Eukaryota</taxon>
        <taxon>Fungi</taxon>
        <taxon>Dikarya</taxon>
        <taxon>Ascomycota</taxon>
        <taxon>Pezizomycotina</taxon>
        <taxon>Dothideomycetes</taxon>
        <taxon>Pleosporomycetidae</taxon>
        <taxon>Pleosporales</taxon>
        <taxon>Lophiotremataceae</taxon>
        <taxon>Lophiotrema</taxon>
    </lineage>
</organism>
<dbReference type="Pfam" id="PF04479">
    <property type="entry name" value="RTA1"/>
    <property type="match status" value="1"/>
</dbReference>
<keyword evidence="2 5" id="KW-0812">Transmembrane</keyword>
<proteinExistence type="predicted"/>
<protein>
    <recommendedName>
        <fullName evidence="8">Cation-transporting P-type ATPase C-terminal domain-containing protein</fullName>
    </recommendedName>
</protein>
<feature type="non-terminal residue" evidence="6">
    <location>
        <position position="113"/>
    </location>
</feature>
<evidence type="ECO:0000313" key="7">
    <source>
        <dbReference type="Proteomes" id="UP000799770"/>
    </source>
</evidence>
<feature type="non-terminal residue" evidence="6">
    <location>
        <position position="1"/>
    </location>
</feature>
<evidence type="ECO:0000313" key="6">
    <source>
        <dbReference type="EMBL" id="KAF2107718.1"/>
    </source>
</evidence>
<dbReference type="AlphaFoldDB" id="A0A6A5YNF2"/>
<evidence type="ECO:0008006" key="8">
    <source>
        <dbReference type="Google" id="ProtNLM"/>
    </source>
</evidence>
<feature type="transmembrane region" description="Helical" evidence="5">
    <location>
        <begin position="6"/>
        <end position="27"/>
    </location>
</feature>
<evidence type="ECO:0000256" key="1">
    <source>
        <dbReference type="ARBA" id="ARBA00004141"/>
    </source>
</evidence>
<evidence type="ECO:0000256" key="2">
    <source>
        <dbReference type="ARBA" id="ARBA00022692"/>
    </source>
</evidence>
<dbReference type="Proteomes" id="UP000799770">
    <property type="component" value="Unassembled WGS sequence"/>
</dbReference>
<feature type="transmembrane region" description="Helical" evidence="5">
    <location>
        <begin position="39"/>
        <end position="56"/>
    </location>
</feature>
<keyword evidence="7" id="KW-1185">Reference proteome</keyword>
<sequence>LSKTSLIIQFLSIVLLFLLTITFHYRCWRAGINRNTKSFWRPIVILYISMTFMLYPTEFRLIALFVEESPFRKYEWYLYVCVGLPMLMNEVMRNVWHPGHYLPNDGAVVLGEE</sequence>
<evidence type="ECO:0000256" key="4">
    <source>
        <dbReference type="ARBA" id="ARBA00023136"/>
    </source>
</evidence>
<dbReference type="GO" id="GO:0016020">
    <property type="term" value="C:membrane"/>
    <property type="evidence" value="ECO:0007669"/>
    <property type="project" value="UniProtKB-SubCell"/>
</dbReference>
<dbReference type="PANTHER" id="PTHR31465:SF13">
    <property type="entry name" value="RTA1 DOMAIN PROTEIN-RELATED"/>
    <property type="match status" value="1"/>
</dbReference>
<dbReference type="PANTHER" id="PTHR31465">
    <property type="entry name" value="PROTEIN RTA1-RELATED"/>
    <property type="match status" value="1"/>
</dbReference>
<comment type="subcellular location">
    <subcellularLocation>
        <location evidence="1">Membrane</location>
        <topology evidence="1">Multi-pass membrane protein</topology>
    </subcellularLocation>
</comment>